<organism evidence="15 16">
    <name type="scientific">Ancylostoma ceylanicum</name>
    <dbReference type="NCBI Taxonomy" id="53326"/>
    <lineage>
        <taxon>Eukaryota</taxon>
        <taxon>Metazoa</taxon>
        <taxon>Ecdysozoa</taxon>
        <taxon>Nematoda</taxon>
        <taxon>Chromadorea</taxon>
        <taxon>Rhabditida</taxon>
        <taxon>Rhabditina</taxon>
        <taxon>Rhabditomorpha</taxon>
        <taxon>Strongyloidea</taxon>
        <taxon>Ancylostomatidae</taxon>
        <taxon>Ancylostomatinae</taxon>
        <taxon>Ancylostoma</taxon>
    </lineage>
</organism>
<feature type="region of interest" description="Disordered" evidence="13">
    <location>
        <begin position="281"/>
        <end position="311"/>
    </location>
</feature>
<keyword evidence="7" id="KW-0509">mRNA transport</keyword>
<keyword evidence="6" id="KW-0507">mRNA processing</keyword>
<dbReference type="EMBL" id="JARK01001381">
    <property type="protein sequence ID" value="EYC13083.1"/>
    <property type="molecule type" value="Genomic_DNA"/>
</dbReference>
<feature type="domain" description="Btz" evidence="14">
    <location>
        <begin position="139"/>
        <end position="245"/>
    </location>
</feature>
<dbReference type="GO" id="GO:0006397">
    <property type="term" value="P:mRNA processing"/>
    <property type="evidence" value="ECO:0007669"/>
    <property type="project" value="UniProtKB-KW"/>
</dbReference>
<evidence type="ECO:0000256" key="9">
    <source>
        <dbReference type="ARBA" id="ARBA00022884"/>
    </source>
</evidence>
<keyword evidence="16" id="KW-1185">Reference proteome</keyword>
<accession>A0A016UER9</accession>
<evidence type="ECO:0000256" key="5">
    <source>
        <dbReference type="ARBA" id="ARBA00022490"/>
    </source>
</evidence>
<dbReference type="Pfam" id="PF09405">
    <property type="entry name" value="Btz"/>
    <property type="match status" value="1"/>
</dbReference>
<feature type="compositionally biased region" description="Basic residues" evidence="13">
    <location>
        <begin position="14"/>
        <end position="24"/>
    </location>
</feature>
<evidence type="ECO:0000256" key="1">
    <source>
        <dbReference type="ARBA" id="ARBA00004123"/>
    </source>
</evidence>
<comment type="similarity">
    <text evidence="3">Belongs to the CASC3 family.</text>
</comment>
<keyword evidence="5" id="KW-0963">Cytoplasm</keyword>
<comment type="caution">
    <text evidence="15">The sequence shown here is derived from an EMBL/GenBank/DDBJ whole genome shotgun (WGS) entry which is preliminary data.</text>
</comment>
<evidence type="ECO:0000256" key="12">
    <source>
        <dbReference type="ARBA" id="ARBA00023242"/>
    </source>
</evidence>
<evidence type="ECO:0000259" key="14">
    <source>
        <dbReference type="Pfam" id="PF09405"/>
    </source>
</evidence>
<feature type="region of interest" description="Disordered" evidence="13">
    <location>
        <begin position="14"/>
        <end position="38"/>
    </location>
</feature>
<dbReference type="GO" id="GO:0008380">
    <property type="term" value="P:RNA splicing"/>
    <property type="evidence" value="ECO:0007669"/>
    <property type="project" value="UniProtKB-KW"/>
</dbReference>
<evidence type="ECO:0000256" key="2">
    <source>
        <dbReference type="ARBA" id="ARBA00004496"/>
    </source>
</evidence>
<feature type="compositionally biased region" description="Low complexity" evidence="13">
    <location>
        <begin position="25"/>
        <end position="36"/>
    </location>
</feature>
<evidence type="ECO:0000256" key="7">
    <source>
        <dbReference type="ARBA" id="ARBA00022816"/>
    </source>
</evidence>
<dbReference type="GO" id="GO:0035145">
    <property type="term" value="C:exon-exon junction complex"/>
    <property type="evidence" value="ECO:0007669"/>
    <property type="project" value="InterPro"/>
</dbReference>
<protein>
    <recommendedName>
        <fullName evidence="14">Btz domain-containing protein</fullName>
    </recommendedName>
</protein>
<dbReference type="GO" id="GO:0003729">
    <property type="term" value="F:mRNA binding"/>
    <property type="evidence" value="ECO:0007669"/>
    <property type="project" value="InterPro"/>
</dbReference>
<feature type="region of interest" description="Disordered" evidence="13">
    <location>
        <begin position="75"/>
        <end position="143"/>
    </location>
</feature>
<keyword evidence="9" id="KW-0694">RNA-binding</keyword>
<dbReference type="STRING" id="53326.A0A016UER9"/>
<evidence type="ECO:0000256" key="10">
    <source>
        <dbReference type="ARBA" id="ARBA00023161"/>
    </source>
</evidence>
<dbReference type="OrthoDB" id="5824846at2759"/>
<comment type="subcellular location">
    <subcellularLocation>
        <location evidence="2">Cytoplasm</location>
    </subcellularLocation>
    <subcellularLocation>
        <location evidence="1">Nucleus</location>
    </subcellularLocation>
</comment>
<feature type="region of interest" description="Disordered" evidence="13">
    <location>
        <begin position="159"/>
        <end position="225"/>
    </location>
</feature>
<dbReference type="GO" id="GO:0006417">
    <property type="term" value="P:regulation of translation"/>
    <property type="evidence" value="ECO:0007669"/>
    <property type="project" value="UniProtKB-KW"/>
</dbReference>
<dbReference type="InterPro" id="IPR018545">
    <property type="entry name" value="Btz_dom"/>
</dbReference>
<keyword evidence="10" id="KW-0866">Nonsense-mediated mRNA decay</keyword>
<sequence length="311" mass="35616">MNKCKVCLGMRRVHVSRTRSRSRSRSPLLRGPRPVVSKSQPVNMLDQAALLAVRISGKKESKPFTPKERITCTIDGPRRSGTISSRISGFGDRRRSDGDRMGGFQNRQTMRDRLSFADRQGRDRFEASRERDLDSNRFNGKFRDEDADKPVQRLIDPTAVPKGKSYFGHDDRGEEKQWRGRSAYDPRIDMGPRSDRLSGFRGYGRDRYERRDRDSGPRRSFAPRSAADGLWTHDKFIELEGDEGEIKMASLEDHTAVVAMHKRESSVSEISKTLKLHREQVDPDINRFGEAGRIENRPRGRSDRTARTPAL</sequence>
<feature type="compositionally biased region" description="Low complexity" evidence="13">
    <location>
        <begin position="79"/>
        <end position="90"/>
    </location>
</feature>
<evidence type="ECO:0000256" key="11">
    <source>
        <dbReference type="ARBA" id="ARBA00023187"/>
    </source>
</evidence>
<dbReference type="GO" id="GO:0051028">
    <property type="term" value="P:mRNA transport"/>
    <property type="evidence" value="ECO:0007669"/>
    <property type="project" value="UniProtKB-KW"/>
</dbReference>
<dbReference type="AlphaFoldDB" id="A0A016UER9"/>
<keyword evidence="4" id="KW-0813">Transport</keyword>
<reference evidence="16" key="1">
    <citation type="journal article" date="2015" name="Nat. Genet.">
        <title>The genome and transcriptome of the zoonotic hookworm Ancylostoma ceylanicum identify infection-specific gene families.</title>
        <authorList>
            <person name="Schwarz E.M."/>
            <person name="Hu Y."/>
            <person name="Antoshechkin I."/>
            <person name="Miller M.M."/>
            <person name="Sternberg P.W."/>
            <person name="Aroian R.V."/>
        </authorList>
    </citation>
    <scope>NUCLEOTIDE SEQUENCE</scope>
    <source>
        <strain evidence="16">HY135</strain>
    </source>
</reference>
<evidence type="ECO:0000313" key="16">
    <source>
        <dbReference type="Proteomes" id="UP000024635"/>
    </source>
</evidence>
<dbReference type="Proteomes" id="UP000024635">
    <property type="component" value="Unassembled WGS sequence"/>
</dbReference>
<feature type="compositionally biased region" description="Basic and acidic residues" evidence="13">
    <location>
        <begin position="91"/>
        <end position="100"/>
    </location>
</feature>
<evidence type="ECO:0000256" key="13">
    <source>
        <dbReference type="SAM" id="MobiDB-lite"/>
    </source>
</evidence>
<keyword evidence="12" id="KW-0539">Nucleus</keyword>
<dbReference type="GO" id="GO:0000184">
    <property type="term" value="P:nuclear-transcribed mRNA catabolic process, nonsense-mediated decay"/>
    <property type="evidence" value="ECO:0007669"/>
    <property type="project" value="UniProtKB-KW"/>
</dbReference>
<keyword evidence="8" id="KW-0810">Translation regulation</keyword>
<feature type="compositionally biased region" description="Basic and acidic residues" evidence="13">
    <location>
        <begin position="109"/>
        <end position="143"/>
    </location>
</feature>
<evidence type="ECO:0000256" key="4">
    <source>
        <dbReference type="ARBA" id="ARBA00022448"/>
    </source>
</evidence>
<evidence type="ECO:0000256" key="8">
    <source>
        <dbReference type="ARBA" id="ARBA00022845"/>
    </source>
</evidence>
<gene>
    <name evidence="15" type="primary">Acey_s0045.g1259</name>
    <name evidence="15" type="ORF">Y032_0045g1259</name>
</gene>
<evidence type="ECO:0000256" key="6">
    <source>
        <dbReference type="ARBA" id="ARBA00022664"/>
    </source>
</evidence>
<keyword evidence="11" id="KW-0508">mRNA splicing</keyword>
<proteinExistence type="inferred from homology"/>
<evidence type="ECO:0000313" key="15">
    <source>
        <dbReference type="EMBL" id="EYC13083.1"/>
    </source>
</evidence>
<feature type="compositionally biased region" description="Basic and acidic residues" evidence="13">
    <location>
        <begin position="167"/>
        <end position="217"/>
    </location>
</feature>
<name>A0A016UER9_9BILA</name>
<evidence type="ECO:0000256" key="3">
    <source>
        <dbReference type="ARBA" id="ARBA00009548"/>
    </source>
</evidence>
<dbReference type="GO" id="GO:0005737">
    <property type="term" value="C:cytoplasm"/>
    <property type="evidence" value="ECO:0007669"/>
    <property type="project" value="UniProtKB-SubCell"/>
</dbReference>